<feature type="region of interest" description="Disordered" evidence="1">
    <location>
        <begin position="1"/>
        <end position="21"/>
    </location>
</feature>
<protein>
    <submittedName>
        <fullName evidence="3">Uncharacterized protein</fullName>
    </submittedName>
</protein>
<keyword evidence="2" id="KW-0472">Membrane</keyword>
<feature type="transmembrane region" description="Helical" evidence="2">
    <location>
        <begin position="40"/>
        <end position="61"/>
    </location>
</feature>
<feature type="non-terminal residue" evidence="3">
    <location>
        <position position="1"/>
    </location>
</feature>
<organism evidence="3 4">
    <name type="scientific">Rhizophagus irregularis</name>
    <dbReference type="NCBI Taxonomy" id="588596"/>
    <lineage>
        <taxon>Eukaryota</taxon>
        <taxon>Fungi</taxon>
        <taxon>Fungi incertae sedis</taxon>
        <taxon>Mucoromycota</taxon>
        <taxon>Glomeromycotina</taxon>
        <taxon>Glomeromycetes</taxon>
        <taxon>Glomerales</taxon>
        <taxon>Glomeraceae</taxon>
        <taxon>Rhizophagus</taxon>
    </lineage>
</organism>
<dbReference type="AlphaFoldDB" id="A0A915ZFA0"/>
<comment type="caution">
    <text evidence="3">The sequence shown here is derived from an EMBL/GenBank/DDBJ whole genome shotgun (WGS) entry which is preliminary data.</text>
</comment>
<name>A0A915ZFA0_9GLOM</name>
<evidence type="ECO:0000313" key="4">
    <source>
        <dbReference type="Proteomes" id="UP000684084"/>
    </source>
</evidence>
<evidence type="ECO:0000256" key="1">
    <source>
        <dbReference type="SAM" id="MobiDB-lite"/>
    </source>
</evidence>
<proteinExistence type="predicted"/>
<keyword evidence="2" id="KW-0812">Transmembrane</keyword>
<evidence type="ECO:0000313" key="3">
    <source>
        <dbReference type="EMBL" id="CAB5374706.1"/>
    </source>
</evidence>
<sequence length="67" mass="7640">YDDNNESKISTLEEEEKRGRQGSHFIGTDLSCLIRWYTHIISESSVFLVVPFTAGASLFFLQNLSLQ</sequence>
<evidence type="ECO:0000256" key="2">
    <source>
        <dbReference type="SAM" id="Phobius"/>
    </source>
</evidence>
<accession>A0A915ZFA0</accession>
<dbReference type="OrthoDB" id="10291800at2759"/>
<gene>
    <name evidence="3" type="ORF">CHRIB12_LOCUS14575</name>
</gene>
<keyword evidence="2" id="KW-1133">Transmembrane helix</keyword>
<dbReference type="EMBL" id="CAGKOT010000033">
    <property type="protein sequence ID" value="CAB5374706.1"/>
    <property type="molecule type" value="Genomic_DNA"/>
</dbReference>
<dbReference type="Proteomes" id="UP000684084">
    <property type="component" value="Unassembled WGS sequence"/>
</dbReference>
<reference evidence="3" key="1">
    <citation type="submission" date="2020-05" db="EMBL/GenBank/DDBJ databases">
        <authorList>
            <person name="Rincon C."/>
            <person name="Sanders R I."/>
            <person name="Robbins C."/>
            <person name="Chaturvedi A."/>
        </authorList>
    </citation>
    <scope>NUCLEOTIDE SEQUENCE</scope>
    <source>
        <strain evidence="3">CHB12</strain>
    </source>
</reference>